<proteinExistence type="predicted"/>
<evidence type="ECO:0000313" key="8">
    <source>
        <dbReference type="EMBL" id="VAW36290.1"/>
    </source>
</evidence>
<dbReference type="InterPro" id="IPR027379">
    <property type="entry name" value="CLS_N"/>
</dbReference>
<evidence type="ECO:0000256" key="6">
    <source>
        <dbReference type="SAM" id="Phobius"/>
    </source>
</evidence>
<evidence type="ECO:0000259" key="7">
    <source>
        <dbReference type="Pfam" id="PF13396"/>
    </source>
</evidence>
<sequence length="65" mass="7625">MEILIEYLPLLIPILIIQLLLIIFALIDLARRDHTRGPKWVWVLVILFVNMIGPIIYFLLGREEA</sequence>
<dbReference type="Pfam" id="PF13396">
    <property type="entry name" value="PLDc_N"/>
    <property type="match status" value="1"/>
</dbReference>
<keyword evidence="4 6" id="KW-1133">Transmembrane helix</keyword>
<dbReference type="EMBL" id="UOEU01000618">
    <property type="protein sequence ID" value="VAW36290.1"/>
    <property type="molecule type" value="Genomic_DNA"/>
</dbReference>
<reference evidence="8" key="1">
    <citation type="submission" date="2018-06" db="EMBL/GenBank/DDBJ databases">
        <authorList>
            <person name="Zhirakovskaya E."/>
        </authorList>
    </citation>
    <scope>NUCLEOTIDE SEQUENCE</scope>
</reference>
<evidence type="ECO:0000256" key="1">
    <source>
        <dbReference type="ARBA" id="ARBA00004651"/>
    </source>
</evidence>
<dbReference type="GO" id="GO:0005886">
    <property type="term" value="C:plasma membrane"/>
    <property type="evidence" value="ECO:0007669"/>
    <property type="project" value="UniProtKB-SubCell"/>
</dbReference>
<keyword evidence="2" id="KW-1003">Cell membrane</keyword>
<keyword evidence="3 6" id="KW-0812">Transmembrane</keyword>
<evidence type="ECO:0000256" key="5">
    <source>
        <dbReference type="ARBA" id="ARBA00023136"/>
    </source>
</evidence>
<feature type="domain" description="Cardiolipin synthase N-terminal" evidence="7">
    <location>
        <begin position="21"/>
        <end position="62"/>
    </location>
</feature>
<dbReference type="AlphaFoldDB" id="A0A3B0V5W2"/>
<organism evidence="8">
    <name type="scientific">hydrothermal vent metagenome</name>
    <dbReference type="NCBI Taxonomy" id="652676"/>
    <lineage>
        <taxon>unclassified sequences</taxon>
        <taxon>metagenomes</taxon>
        <taxon>ecological metagenomes</taxon>
    </lineage>
</organism>
<evidence type="ECO:0000256" key="4">
    <source>
        <dbReference type="ARBA" id="ARBA00022989"/>
    </source>
</evidence>
<gene>
    <name evidence="8" type="ORF">MNBD_CHLOROFLEXI01-3243</name>
</gene>
<name>A0A3B0V5W2_9ZZZZ</name>
<evidence type="ECO:0000256" key="2">
    <source>
        <dbReference type="ARBA" id="ARBA00022475"/>
    </source>
</evidence>
<feature type="transmembrane region" description="Helical" evidence="6">
    <location>
        <begin position="39"/>
        <end position="60"/>
    </location>
</feature>
<protein>
    <recommendedName>
        <fullName evidence="7">Cardiolipin synthase N-terminal domain-containing protein</fullName>
    </recommendedName>
</protein>
<keyword evidence="5 6" id="KW-0472">Membrane</keyword>
<evidence type="ECO:0000256" key="3">
    <source>
        <dbReference type="ARBA" id="ARBA00022692"/>
    </source>
</evidence>
<feature type="transmembrane region" description="Helical" evidence="6">
    <location>
        <begin position="7"/>
        <end position="27"/>
    </location>
</feature>
<comment type="subcellular location">
    <subcellularLocation>
        <location evidence="1">Cell membrane</location>
        <topology evidence="1">Multi-pass membrane protein</topology>
    </subcellularLocation>
</comment>
<accession>A0A3B0V5W2</accession>